<dbReference type="GO" id="GO:0005615">
    <property type="term" value="C:extracellular space"/>
    <property type="evidence" value="ECO:0007669"/>
    <property type="project" value="TreeGrafter"/>
</dbReference>
<feature type="non-terminal residue" evidence="6">
    <location>
        <position position="1"/>
    </location>
</feature>
<keyword evidence="7" id="KW-1185">Reference proteome</keyword>
<evidence type="ECO:0000313" key="7">
    <source>
        <dbReference type="Proteomes" id="UP001497497"/>
    </source>
</evidence>
<dbReference type="PANTHER" id="PTHR22799">
    <property type="entry name" value="TETRANECTIN-RELATED"/>
    <property type="match status" value="1"/>
</dbReference>
<gene>
    <name evidence="6" type="ORF">GSLYS_00014748001</name>
</gene>
<comment type="caution">
    <text evidence="6">The sequence shown here is derived from an EMBL/GenBank/DDBJ whole genome shotgun (WGS) entry which is preliminary data.</text>
</comment>
<protein>
    <recommendedName>
        <fullName evidence="5">C-type lectin domain-containing protein</fullName>
    </recommendedName>
</protein>
<keyword evidence="4" id="KW-0430">Lectin</keyword>
<name>A0AAV2I5D6_LYMST</name>
<dbReference type="PANTHER" id="PTHR22799:SF1">
    <property type="entry name" value="C-TYPE LECTIN DOMAIN FAMILY 11 MEMBER A"/>
    <property type="match status" value="1"/>
</dbReference>
<feature type="domain" description="C-type lectin" evidence="5">
    <location>
        <begin position="190"/>
        <end position="294"/>
    </location>
</feature>
<evidence type="ECO:0000256" key="1">
    <source>
        <dbReference type="ARBA" id="ARBA00004613"/>
    </source>
</evidence>
<dbReference type="PROSITE" id="PS50041">
    <property type="entry name" value="C_TYPE_LECTIN_2"/>
    <property type="match status" value="1"/>
</dbReference>
<organism evidence="6 7">
    <name type="scientific">Lymnaea stagnalis</name>
    <name type="common">Great pond snail</name>
    <name type="synonym">Helix stagnalis</name>
    <dbReference type="NCBI Taxonomy" id="6523"/>
    <lineage>
        <taxon>Eukaryota</taxon>
        <taxon>Metazoa</taxon>
        <taxon>Spiralia</taxon>
        <taxon>Lophotrochozoa</taxon>
        <taxon>Mollusca</taxon>
        <taxon>Gastropoda</taxon>
        <taxon>Heterobranchia</taxon>
        <taxon>Euthyneura</taxon>
        <taxon>Panpulmonata</taxon>
        <taxon>Hygrophila</taxon>
        <taxon>Lymnaeoidea</taxon>
        <taxon>Lymnaeidae</taxon>
        <taxon>Lymnaea</taxon>
    </lineage>
</organism>
<evidence type="ECO:0000313" key="6">
    <source>
        <dbReference type="EMBL" id="CAL1541106.1"/>
    </source>
</evidence>
<dbReference type="InterPro" id="IPR016186">
    <property type="entry name" value="C-type_lectin-like/link_sf"/>
</dbReference>
<dbReference type="Gene3D" id="3.10.100.10">
    <property type="entry name" value="Mannose-Binding Protein A, subunit A"/>
    <property type="match status" value="1"/>
</dbReference>
<evidence type="ECO:0000256" key="3">
    <source>
        <dbReference type="ARBA" id="ARBA00022729"/>
    </source>
</evidence>
<accession>A0AAV2I5D6</accession>
<sequence length="312" mass="34605">VDLGLNTTLEVNCTFTTDPPSTIAAVVSLILSKSRAANHNLIELASLSQYSGQQVNLFTTGDDVTAAGSISGDGVSYLSLSWASPSDADAGVYTCSAQGMDTVGHIIVEKDAAQVSLIHLPTDQQPSDVLQELKENFQTLEKTYEQISHESLSQIDHLNSTLSNNQNFIKVLETRFTAMKSSLFEVPMTYRNSSYFLSRHNWRNLNNAKAMCELYGGYLVEIDDEGEFIALSAFLNHSTGVDGILTGGTDLEDEGRYVFQESGEPMVYQNWAILEPDNTTTENCIVLWKYRGWQMADYPCFENILNLRFVCE</sequence>
<feature type="non-terminal residue" evidence="6">
    <location>
        <position position="312"/>
    </location>
</feature>
<keyword evidence="3" id="KW-0732">Signal</keyword>
<reference evidence="6 7" key="1">
    <citation type="submission" date="2024-04" db="EMBL/GenBank/DDBJ databases">
        <authorList>
            <consortium name="Genoscope - CEA"/>
            <person name="William W."/>
        </authorList>
    </citation>
    <scope>NUCLEOTIDE SEQUENCE [LARGE SCALE GENOMIC DNA]</scope>
</reference>
<dbReference type="AlphaFoldDB" id="A0AAV2I5D6"/>
<dbReference type="InterPro" id="IPR051663">
    <property type="entry name" value="CLec_Tetranectin-domain"/>
</dbReference>
<dbReference type="GO" id="GO:0008083">
    <property type="term" value="F:growth factor activity"/>
    <property type="evidence" value="ECO:0007669"/>
    <property type="project" value="TreeGrafter"/>
</dbReference>
<dbReference type="CDD" id="cd00037">
    <property type="entry name" value="CLECT"/>
    <property type="match status" value="1"/>
</dbReference>
<dbReference type="Proteomes" id="UP001497497">
    <property type="component" value="Unassembled WGS sequence"/>
</dbReference>
<dbReference type="Pfam" id="PF00059">
    <property type="entry name" value="Lectin_C"/>
    <property type="match status" value="1"/>
</dbReference>
<dbReference type="SUPFAM" id="SSF56436">
    <property type="entry name" value="C-type lectin-like"/>
    <property type="match status" value="1"/>
</dbReference>
<evidence type="ECO:0000259" key="5">
    <source>
        <dbReference type="PROSITE" id="PS50041"/>
    </source>
</evidence>
<dbReference type="InterPro" id="IPR001304">
    <property type="entry name" value="C-type_lectin-like"/>
</dbReference>
<dbReference type="EMBL" id="CAXITT010000414">
    <property type="protein sequence ID" value="CAL1541106.1"/>
    <property type="molecule type" value="Genomic_DNA"/>
</dbReference>
<keyword evidence="2" id="KW-0964">Secreted</keyword>
<dbReference type="SMART" id="SM00034">
    <property type="entry name" value="CLECT"/>
    <property type="match status" value="1"/>
</dbReference>
<dbReference type="GO" id="GO:0030246">
    <property type="term" value="F:carbohydrate binding"/>
    <property type="evidence" value="ECO:0007669"/>
    <property type="project" value="UniProtKB-KW"/>
</dbReference>
<evidence type="ECO:0000256" key="4">
    <source>
        <dbReference type="ARBA" id="ARBA00022734"/>
    </source>
</evidence>
<proteinExistence type="predicted"/>
<evidence type="ECO:0000256" key="2">
    <source>
        <dbReference type="ARBA" id="ARBA00022525"/>
    </source>
</evidence>
<dbReference type="InterPro" id="IPR016187">
    <property type="entry name" value="CTDL_fold"/>
</dbReference>
<comment type="subcellular location">
    <subcellularLocation>
        <location evidence="1">Secreted</location>
    </subcellularLocation>
</comment>